<evidence type="ECO:0008006" key="5">
    <source>
        <dbReference type="Google" id="ProtNLM"/>
    </source>
</evidence>
<dbReference type="RefSeq" id="WP_114950046.1">
    <property type="nucleotide sequence ID" value="NZ_CP033905.1"/>
</dbReference>
<evidence type="ECO:0000256" key="1">
    <source>
        <dbReference type="SAM" id="MobiDB-lite"/>
    </source>
</evidence>
<proteinExistence type="predicted"/>
<keyword evidence="2" id="KW-0812">Transmembrane</keyword>
<evidence type="ECO:0000313" key="4">
    <source>
        <dbReference type="Proteomes" id="UP000275951"/>
    </source>
</evidence>
<sequence>MNTYARAGQRLDGRFDLVYPYHYQPSDHASVWIARDVALSRQVRAIILDPNDPHTRAVIDAAHRASLVNEPHLVSIIHVINHECPAIITEIPPGNQLSERLGSPIPPEQVRAIVGEASSAIATGARRGVRHLQCSAKTIFLTGEGDIIVDGLGIYAVLAGANIAKDRATLDREEARNLTVLAACLLLGRDVPAGSTHDAVIEEALGLDLPPVLDSILRRELAGSGAPSPADLTRSLVPWPAIDVSSLPGGAAAAEGPGVSADPTQTMVFAEKVVVTPHWPALRPEEESDAVKEGGAEAEDAQRPEENSPENPADQPAATRDEAAQLVDDVLGVDNQAELLTPLTWPGFTPPQGVPEKQMDLVPDSDDTIGQNHHDDVVQAPTPPAVRAPVRSAPPAPPTIPPVPPATPEASVTKPVVQPALSKYSAEREKKFEASRVVIALCAVGLLIFGWLGIRNLVKPLDPVTLTDPNARKTVTVEPTPTASPTPTTQAPVAKTPAKIVGAELVSPDAGLLRGTDPARQDNPKLVPLAVDGKPDTAWESWTYSAANMLSMSGIGLFVQLEKESTITEVTIDTVGNRGGNIQIRDTVKEAPSAGKILAEGPVKESTTFKLSEPLTTTGFIIWITELPLNRAGEPQIIVSELHVK</sequence>
<accession>A0A3S9QMA0</accession>
<gene>
    <name evidence="3" type="ORF">EBQ10_06995</name>
</gene>
<evidence type="ECO:0000313" key="3">
    <source>
        <dbReference type="EMBL" id="AZR07066.1"/>
    </source>
</evidence>
<feature type="transmembrane region" description="Helical" evidence="2">
    <location>
        <begin position="437"/>
        <end position="454"/>
    </location>
</feature>
<feature type="region of interest" description="Disordered" evidence="1">
    <location>
        <begin position="279"/>
        <end position="320"/>
    </location>
</feature>
<organism evidence="3 4">
    <name type="scientific">Trueperella pyogenes</name>
    <dbReference type="NCBI Taxonomy" id="1661"/>
    <lineage>
        <taxon>Bacteria</taxon>
        <taxon>Bacillati</taxon>
        <taxon>Actinomycetota</taxon>
        <taxon>Actinomycetes</taxon>
        <taxon>Actinomycetales</taxon>
        <taxon>Actinomycetaceae</taxon>
        <taxon>Trueperella</taxon>
    </lineage>
</organism>
<dbReference type="AlphaFoldDB" id="A0A3S9QMA0"/>
<dbReference type="SUPFAM" id="SSF56112">
    <property type="entry name" value="Protein kinase-like (PK-like)"/>
    <property type="match status" value="1"/>
</dbReference>
<dbReference type="InterPro" id="IPR011009">
    <property type="entry name" value="Kinase-like_dom_sf"/>
</dbReference>
<reference evidence="3 4" key="1">
    <citation type="submission" date="2018-11" db="EMBL/GenBank/DDBJ databases">
        <title>Multidrug-resistant genes are associated with an 42-kb island TGI1 carrying a complex class 1 integron in a Trueperella pyogenes.</title>
        <authorList>
            <person name="Dong W."/>
        </authorList>
    </citation>
    <scope>NUCLEOTIDE SEQUENCE [LARGE SCALE GENOMIC DNA]</scope>
    <source>
        <strain evidence="3 4">TP4</strain>
    </source>
</reference>
<dbReference type="EMBL" id="CP033905">
    <property type="protein sequence ID" value="AZR07066.1"/>
    <property type="molecule type" value="Genomic_DNA"/>
</dbReference>
<evidence type="ECO:0000256" key="2">
    <source>
        <dbReference type="SAM" id="Phobius"/>
    </source>
</evidence>
<name>A0A3S9QMA0_9ACTO</name>
<keyword evidence="2" id="KW-1133">Transmembrane helix</keyword>
<dbReference type="Proteomes" id="UP000275951">
    <property type="component" value="Chromosome"/>
</dbReference>
<feature type="compositionally biased region" description="Basic and acidic residues" evidence="1">
    <location>
        <begin position="283"/>
        <end position="306"/>
    </location>
</feature>
<protein>
    <recommendedName>
        <fullName evidence="5">Protein kinase domain-containing protein</fullName>
    </recommendedName>
</protein>
<keyword evidence="2" id="KW-0472">Membrane</keyword>
<dbReference type="Gene3D" id="1.10.510.10">
    <property type="entry name" value="Transferase(Phosphotransferase) domain 1"/>
    <property type="match status" value="1"/>
</dbReference>